<protein>
    <submittedName>
        <fullName evidence="1">Uncharacterized protein</fullName>
    </submittedName>
</protein>
<evidence type="ECO:0000313" key="1">
    <source>
        <dbReference type="EMBL" id="GGQ95099.1"/>
    </source>
</evidence>
<gene>
    <name evidence="1" type="ORF">GCM10010251_06910</name>
</gene>
<name>A0A918EZW1_9ACTN</name>
<evidence type="ECO:0000313" key="2">
    <source>
        <dbReference type="Proteomes" id="UP000658320"/>
    </source>
</evidence>
<dbReference type="AlphaFoldDB" id="A0A918EZW1"/>
<dbReference type="Proteomes" id="UP000658320">
    <property type="component" value="Unassembled WGS sequence"/>
</dbReference>
<keyword evidence="2" id="KW-1185">Reference proteome</keyword>
<proteinExistence type="predicted"/>
<comment type="caution">
    <text evidence="1">The sequence shown here is derived from an EMBL/GenBank/DDBJ whole genome shotgun (WGS) entry which is preliminary data.</text>
</comment>
<organism evidence="1 2">
    <name type="scientific">Streptomyces aurantiogriseus</name>
    <dbReference type="NCBI Taxonomy" id="66870"/>
    <lineage>
        <taxon>Bacteria</taxon>
        <taxon>Bacillati</taxon>
        <taxon>Actinomycetota</taxon>
        <taxon>Actinomycetes</taxon>
        <taxon>Kitasatosporales</taxon>
        <taxon>Streptomycetaceae</taxon>
        <taxon>Streptomyces</taxon>
    </lineage>
</organism>
<accession>A0A918EZW1</accession>
<sequence length="121" mass="13928">MPLPTNMSDRDVKITNAEVLDVPQGIEVIGYGAYNLEDTQGLPLIVPEGYPYTPKYREFKDYSKEGFTVKSKKVSDVFYVAHLRVTGKIQRNVSECRFEYRQGEVVYTQTLRCGLELRLKK</sequence>
<reference evidence="1" key="2">
    <citation type="submission" date="2020-09" db="EMBL/GenBank/DDBJ databases">
        <authorList>
            <person name="Sun Q."/>
            <person name="Ohkuma M."/>
        </authorList>
    </citation>
    <scope>NUCLEOTIDE SEQUENCE</scope>
    <source>
        <strain evidence="1">JCM 4346</strain>
    </source>
</reference>
<reference evidence="1" key="1">
    <citation type="journal article" date="2014" name="Int. J. Syst. Evol. Microbiol.">
        <title>Complete genome sequence of Corynebacterium casei LMG S-19264T (=DSM 44701T), isolated from a smear-ripened cheese.</title>
        <authorList>
            <consortium name="US DOE Joint Genome Institute (JGI-PGF)"/>
            <person name="Walter F."/>
            <person name="Albersmeier A."/>
            <person name="Kalinowski J."/>
            <person name="Ruckert C."/>
        </authorList>
    </citation>
    <scope>NUCLEOTIDE SEQUENCE</scope>
    <source>
        <strain evidence="1">JCM 4346</strain>
    </source>
</reference>
<dbReference type="EMBL" id="BMSX01000002">
    <property type="protein sequence ID" value="GGQ95099.1"/>
    <property type="molecule type" value="Genomic_DNA"/>
</dbReference>